<gene>
    <name evidence="3" type="ORF">SAMN02745912_03885</name>
</gene>
<evidence type="ECO:0000313" key="4">
    <source>
        <dbReference type="Proteomes" id="UP000184465"/>
    </source>
</evidence>
<accession>A0A1M6U6X9</accession>
<organism evidence="3 4">
    <name type="scientific">Paramaledivibacter caminithermalis (strain DSM 15212 / CIP 107654 / DViRD3)</name>
    <name type="common">Clostridium caminithermale</name>
    <dbReference type="NCBI Taxonomy" id="1121301"/>
    <lineage>
        <taxon>Bacteria</taxon>
        <taxon>Bacillati</taxon>
        <taxon>Bacillota</taxon>
        <taxon>Clostridia</taxon>
        <taxon>Peptostreptococcales</taxon>
        <taxon>Caminicellaceae</taxon>
        <taxon>Paramaledivibacter</taxon>
    </lineage>
</organism>
<dbReference type="InterPro" id="IPR025668">
    <property type="entry name" value="Tnp_DDE_dom"/>
</dbReference>
<dbReference type="InterPro" id="IPR008490">
    <property type="entry name" value="Transposase_InsH_N"/>
</dbReference>
<proteinExistence type="predicted"/>
<dbReference type="PANTHER" id="PTHR33408">
    <property type="entry name" value="TRANSPOSASE"/>
    <property type="match status" value="1"/>
</dbReference>
<evidence type="ECO:0000259" key="1">
    <source>
        <dbReference type="Pfam" id="PF05598"/>
    </source>
</evidence>
<sequence length="545" mass="62607">MFRENTTHTQENIFNSTNWMNPRVRDKLSKSWAPIFYEDVFCKIDEKPFTVLYSDIGRSNFPVNILLSLEYIKHMFNYSDDDLIENFYFNYLINYAVGIRTLGEINLAKRTLYEFRSRVYNYTLKNPDKADLIFEQFINLTEEFGKKLGVSFEEQRMDSTFITSNIKKAGRLSLAFDVLTGAVKVIPVEYLTDSFSLKEVLNPAFKTDILYKSKPNETSSKLDTVLNLISEVITIADTLPELNDENVIKLAKRFIKEQAEYDNKTQKLKAKNKKEIPTDSLQSAYYEDATFRTKAGKGNSGYVLNLSETCSKDNPVQLITDYKVDKNITADVNLIKERLPIIKENTVLDKMYVDGGYYSEDVVALAKEKDVDINFTDMTGKKPSTDKLPINNFEIDEDEKIIKSCPKGHTPIRLVNKSGQAVAHFDKKHCDKCEFKDICRIKEQKKQNVVRISNKAIIAERERKKIDKNKKESTSKRAGIKGTNSALKRGHGLAKLQVRRQYKVQIVTGFKVTAHNIKRHIKQLLRSKKLPKFTADHTTSVPILG</sequence>
<evidence type="ECO:0000313" key="3">
    <source>
        <dbReference type="EMBL" id="SHK64911.1"/>
    </source>
</evidence>
<dbReference type="EMBL" id="FRAG01000134">
    <property type="protein sequence ID" value="SHK64911.1"/>
    <property type="molecule type" value="Genomic_DNA"/>
</dbReference>
<dbReference type="RefSeq" id="WP_073153873.1">
    <property type="nucleotide sequence ID" value="NZ_FRAG01000134.1"/>
</dbReference>
<dbReference type="Pfam" id="PF05598">
    <property type="entry name" value="DUF772"/>
    <property type="match status" value="1"/>
</dbReference>
<protein>
    <submittedName>
        <fullName evidence="3">Transposase domain</fullName>
    </submittedName>
</protein>
<dbReference type="AlphaFoldDB" id="A0A1M6U6X9"/>
<feature type="domain" description="Transposase DDE" evidence="2">
    <location>
        <begin position="404"/>
        <end position="519"/>
    </location>
</feature>
<keyword evidence="4" id="KW-1185">Reference proteome</keyword>
<dbReference type="STRING" id="1121301.SAMN02745912_03885"/>
<feature type="domain" description="Transposase InsH N-terminal" evidence="1">
    <location>
        <begin position="44"/>
        <end position="118"/>
    </location>
</feature>
<evidence type="ECO:0000259" key="2">
    <source>
        <dbReference type="Pfam" id="PF13751"/>
    </source>
</evidence>
<reference evidence="3 4" key="1">
    <citation type="submission" date="2016-11" db="EMBL/GenBank/DDBJ databases">
        <authorList>
            <person name="Jaros S."/>
            <person name="Januszkiewicz K."/>
            <person name="Wedrychowicz H."/>
        </authorList>
    </citation>
    <scope>NUCLEOTIDE SEQUENCE [LARGE SCALE GENOMIC DNA]</scope>
    <source>
        <strain evidence="3 4">DSM 15212</strain>
    </source>
</reference>
<dbReference type="Proteomes" id="UP000184465">
    <property type="component" value="Unassembled WGS sequence"/>
</dbReference>
<dbReference type="Pfam" id="PF13751">
    <property type="entry name" value="DDE_Tnp_1_6"/>
    <property type="match status" value="1"/>
</dbReference>
<name>A0A1M6U6X9_PARC5</name>
<dbReference type="PANTHER" id="PTHR33408:SF2">
    <property type="entry name" value="TRANSPOSASE DDE DOMAIN-CONTAINING PROTEIN"/>
    <property type="match status" value="1"/>
</dbReference>